<protein>
    <submittedName>
        <fullName evidence="1">Head to tail adaptor</fullName>
    </submittedName>
</protein>
<proteinExistence type="predicted"/>
<organism evidence="1">
    <name type="scientific">Siphoviridae sp. ctCQc22</name>
    <dbReference type="NCBI Taxonomy" id="2827807"/>
    <lineage>
        <taxon>Viruses</taxon>
        <taxon>Duplodnaviria</taxon>
        <taxon>Heunggongvirae</taxon>
        <taxon>Uroviricota</taxon>
        <taxon>Caudoviricetes</taxon>
    </lineage>
</organism>
<sequence>MYITLQQLYEKPGIMELAQVTAQVGQPPADWRIWGKILDGEDIANFSPADVERVNQAIKRIEEMIEDSSALIDGYLRQRGYKLPFKQTPRILTTWARSLVRYYLHQHLPAKEADNPIVRDYRDTLKLLQLVAEGKFSLGLEDELVPASGYPKFSKKASDRVFTAETLKDY</sequence>
<dbReference type="InterPro" id="IPR009752">
    <property type="entry name" value="Phage_Mu_GpJ"/>
</dbReference>
<evidence type="ECO:0000313" key="1">
    <source>
        <dbReference type="EMBL" id="DAF55436.1"/>
    </source>
</evidence>
<name>A0A8S5SWH1_9CAUD</name>
<accession>A0A8S5SWH1</accession>
<dbReference type="Pfam" id="PF07030">
    <property type="entry name" value="Phage_Mu_Gp36"/>
    <property type="match status" value="1"/>
</dbReference>
<dbReference type="EMBL" id="BK032691">
    <property type="protein sequence ID" value="DAF55436.1"/>
    <property type="molecule type" value="Genomic_DNA"/>
</dbReference>
<reference evidence="1" key="1">
    <citation type="journal article" date="2021" name="Proc. Natl. Acad. Sci. U.S.A.">
        <title>A Catalog of Tens of Thousands of Viruses from Human Metagenomes Reveals Hidden Associations with Chronic Diseases.</title>
        <authorList>
            <person name="Tisza M.J."/>
            <person name="Buck C.B."/>
        </authorList>
    </citation>
    <scope>NUCLEOTIDE SEQUENCE</scope>
    <source>
        <strain evidence="1">CtCQc22</strain>
    </source>
</reference>